<sequence>MKKFFKYFELSLAEQRGFIMLSVLVLCQLGVPYLYDAIRKEEPLDYELVFLEQDDRQGVDGFEKRKTNVGPNKKLLPITAFDPNGLSIEEWVRLGLSSKQAQVIKNYEAKGGRFLSKEDLAKMYTISRSQYERLAPYIQIDKSRLIDKSRVMSAQEAKIEKAEDGAKATGKNLPLIDIATADSTDWVALRGIGPVFAKRILNYRYALGGFSSIKQVAEVYGVPPETYDAIEGQLYLAPATAVRKIMINSCTIDELAKHPYISKKQAQWIVNYRTQHGAYKNLESLTGIELLDRDFLRKIEPYLEF</sequence>
<dbReference type="Gene3D" id="1.10.150.320">
    <property type="entry name" value="Photosystem II 12 kDa extrinsic protein"/>
    <property type="match status" value="1"/>
</dbReference>
<protein>
    <submittedName>
        <fullName evidence="1">ComEA family DNA-binding protein</fullName>
    </submittedName>
</protein>
<keyword evidence="1" id="KW-0238">DNA-binding</keyword>
<name>A0ABW5L1D0_9SPHI</name>
<proteinExistence type="predicted"/>
<dbReference type="InterPro" id="IPR010994">
    <property type="entry name" value="RuvA_2-like"/>
</dbReference>
<dbReference type="PANTHER" id="PTHR21180">
    <property type="entry name" value="ENDONUCLEASE/EXONUCLEASE/PHOSPHATASE FAMILY DOMAIN-CONTAINING PROTEIN 1"/>
    <property type="match status" value="1"/>
</dbReference>
<dbReference type="Proteomes" id="UP001597440">
    <property type="component" value="Unassembled WGS sequence"/>
</dbReference>
<dbReference type="EMBL" id="JBHULD010000014">
    <property type="protein sequence ID" value="MFD2554701.1"/>
    <property type="molecule type" value="Genomic_DNA"/>
</dbReference>
<dbReference type="PANTHER" id="PTHR21180:SF32">
    <property type="entry name" value="ENDONUCLEASE_EXONUCLEASE_PHOSPHATASE FAMILY DOMAIN-CONTAINING PROTEIN 1"/>
    <property type="match status" value="1"/>
</dbReference>
<reference evidence="2" key="1">
    <citation type="journal article" date="2019" name="Int. J. Syst. Evol. Microbiol.">
        <title>The Global Catalogue of Microorganisms (GCM) 10K type strain sequencing project: providing services to taxonomists for standard genome sequencing and annotation.</title>
        <authorList>
            <consortium name="The Broad Institute Genomics Platform"/>
            <consortium name="The Broad Institute Genome Sequencing Center for Infectious Disease"/>
            <person name="Wu L."/>
            <person name="Ma J."/>
        </authorList>
    </citation>
    <scope>NUCLEOTIDE SEQUENCE [LARGE SCALE GENOMIC DNA]</scope>
    <source>
        <strain evidence="2">KCTC 52298</strain>
    </source>
</reference>
<comment type="caution">
    <text evidence="1">The sequence shown here is derived from an EMBL/GenBank/DDBJ whole genome shotgun (WGS) entry which is preliminary data.</text>
</comment>
<evidence type="ECO:0000313" key="1">
    <source>
        <dbReference type="EMBL" id="MFD2554701.1"/>
    </source>
</evidence>
<accession>A0ABW5L1D0</accession>
<gene>
    <name evidence="1" type="ORF">ACFSQW_09895</name>
</gene>
<dbReference type="Gene3D" id="1.10.150.280">
    <property type="entry name" value="AF1531-like domain"/>
    <property type="match status" value="1"/>
</dbReference>
<dbReference type="RefSeq" id="WP_210353095.1">
    <property type="nucleotide sequence ID" value="NZ_JAEQMU010000001.1"/>
</dbReference>
<dbReference type="InterPro" id="IPR051675">
    <property type="entry name" value="Endo/Exo/Phosphatase_dom_1"/>
</dbReference>
<keyword evidence="2" id="KW-1185">Reference proteome</keyword>
<dbReference type="SUPFAM" id="SSF47781">
    <property type="entry name" value="RuvA domain 2-like"/>
    <property type="match status" value="3"/>
</dbReference>
<dbReference type="GO" id="GO:0003677">
    <property type="term" value="F:DNA binding"/>
    <property type="evidence" value="ECO:0007669"/>
    <property type="project" value="UniProtKB-KW"/>
</dbReference>
<dbReference type="Pfam" id="PF12836">
    <property type="entry name" value="HHH_3"/>
    <property type="match status" value="2"/>
</dbReference>
<evidence type="ECO:0000313" key="2">
    <source>
        <dbReference type="Proteomes" id="UP001597440"/>
    </source>
</evidence>
<organism evidence="1 2">
    <name type="scientific">Sphingobacterium tabacisoli</name>
    <dbReference type="NCBI Taxonomy" id="2044855"/>
    <lineage>
        <taxon>Bacteria</taxon>
        <taxon>Pseudomonadati</taxon>
        <taxon>Bacteroidota</taxon>
        <taxon>Sphingobacteriia</taxon>
        <taxon>Sphingobacteriales</taxon>
        <taxon>Sphingobacteriaceae</taxon>
        <taxon>Sphingobacterium</taxon>
    </lineage>
</organism>